<dbReference type="GO" id="GO:0004350">
    <property type="term" value="F:glutamate-5-semialdehyde dehydrogenase activity"/>
    <property type="evidence" value="ECO:0007669"/>
    <property type="project" value="UniProtKB-UniRule"/>
</dbReference>
<dbReference type="PIRSF" id="PIRSF000151">
    <property type="entry name" value="GPR"/>
    <property type="match status" value="1"/>
</dbReference>
<dbReference type="NCBIfam" id="TIGR00407">
    <property type="entry name" value="proA"/>
    <property type="match status" value="1"/>
</dbReference>
<comment type="function">
    <text evidence="7">Catalyzes the NADPH-dependent reduction of L-glutamate 5-phosphate into L-glutamate 5-semialdehyde and phosphate. The product spontaneously undergoes cyclization to form 1-pyrroline-5-carboxylate.</text>
</comment>
<dbReference type="InterPro" id="IPR016163">
    <property type="entry name" value="Ald_DH_C"/>
</dbReference>
<comment type="catalytic activity">
    <reaction evidence="6 7">
        <text>L-glutamate 5-semialdehyde + phosphate + NADP(+) = L-glutamyl 5-phosphate + NADPH + H(+)</text>
        <dbReference type="Rhea" id="RHEA:19541"/>
        <dbReference type="ChEBI" id="CHEBI:15378"/>
        <dbReference type="ChEBI" id="CHEBI:43474"/>
        <dbReference type="ChEBI" id="CHEBI:57783"/>
        <dbReference type="ChEBI" id="CHEBI:58066"/>
        <dbReference type="ChEBI" id="CHEBI:58274"/>
        <dbReference type="ChEBI" id="CHEBI:58349"/>
        <dbReference type="EC" id="1.2.1.41"/>
    </reaction>
</comment>
<evidence type="ECO:0000256" key="4">
    <source>
        <dbReference type="ARBA" id="ARBA00022857"/>
    </source>
</evidence>
<dbReference type="SUPFAM" id="SSF53720">
    <property type="entry name" value="ALDH-like"/>
    <property type="match status" value="1"/>
</dbReference>
<dbReference type="InterPro" id="IPR000965">
    <property type="entry name" value="GPR_dom"/>
</dbReference>
<dbReference type="Proteomes" id="UP000522864">
    <property type="component" value="Unassembled WGS sequence"/>
</dbReference>
<dbReference type="InterPro" id="IPR016162">
    <property type="entry name" value="Ald_DH_N"/>
</dbReference>
<dbReference type="PANTHER" id="PTHR11063:SF8">
    <property type="entry name" value="DELTA-1-PYRROLINE-5-CARBOXYLATE SYNTHASE"/>
    <property type="match status" value="1"/>
</dbReference>
<proteinExistence type="inferred from homology"/>
<evidence type="ECO:0000313" key="9">
    <source>
        <dbReference type="EMBL" id="NWB84370.1"/>
    </source>
</evidence>
<dbReference type="EMBL" id="JACAQA010000004">
    <property type="protein sequence ID" value="NWB84370.1"/>
    <property type="molecule type" value="Genomic_DNA"/>
</dbReference>
<dbReference type="GO" id="GO:0050661">
    <property type="term" value="F:NADP binding"/>
    <property type="evidence" value="ECO:0007669"/>
    <property type="project" value="InterPro"/>
</dbReference>
<dbReference type="InterPro" id="IPR012134">
    <property type="entry name" value="Glu-5-SA_DH"/>
</dbReference>
<comment type="pathway">
    <text evidence="1 7">Amino-acid biosynthesis; L-proline biosynthesis; L-glutamate 5-semialdehyde from L-glutamate: step 2/2.</text>
</comment>
<dbReference type="Gene3D" id="3.40.605.10">
    <property type="entry name" value="Aldehyde Dehydrogenase, Chain A, domain 1"/>
    <property type="match status" value="1"/>
</dbReference>
<feature type="domain" description="Aldehyde dehydrogenase" evidence="8">
    <location>
        <begin position="14"/>
        <end position="286"/>
    </location>
</feature>
<name>A0A7Y7WNJ0_9PSED</name>
<dbReference type="EC" id="1.2.1.41" evidence="7"/>
<keyword evidence="2 7" id="KW-0028">Amino-acid biosynthesis</keyword>
<evidence type="ECO:0000256" key="3">
    <source>
        <dbReference type="ARBA" id="ARBA00022650"/>
    </source>
</evidence>
<gene>
    <name evidence="7" type="primary">proA</name>
    <name evidence="9" type="ORF">HX830_05695</name>
</gene>
<dbReference type="GO" id="GO:0055129">
    <property type="term" value="P:L-proline biosynthetic process"/>
    <property type="evidence" value="ECO:0007669"/>
    <property type="project" value="UniProtKB-UniRule"/>
</dbReference>
<dbReference type="InterPro" id="IPR016161">
    <property type="entry name" value="Ald_DH/histidinol_DH"/>
</dbReference>
<evidence type="ECO:0000259" key="8">
    <source>
        <dbReference type="Pfam" id="PF00171"/>
    </source>
</evidence>
<accession>A0A7Y7WNJ0</accession>
<dbReference type="FunFam" id="3.40.309.10:FF:000006">
    <property type="entry name" value="Gamma-glutamyl phosphate reductase"/>
    <property type="match status" value="1"/>
</dbReference>
<reference evidence="9 10" key="1">
    <citation type="submission" date="2020-04" db="EMBL/GenBank/DDBJ databases">
        <title>Molecular characterization of pseudomonads from Agaricus bisporus reveal novel blotch 2 pathogens in Western Europe.</title>
        <authorList>
            <person name="Taparia T."/>
            <person name="Krijger M."/>
            <person name="Haynes E."/>
            <person name="Elpinstone J.G."/>
            <person name="Noble R."/>
            <person name="Van Der Wolf J."/>
        </authorList>
    </citation>
    <scope>NUCLEOTIDE SEQUENCE [LARGE SCALE GENOMIC DNA]</scope>
    <source>
        <strain evidence="9 10">G9001</strain>
    </source>
</reference>
<dbReference type="UniPathway" id="UPA00098">
    <property type="reaction ID" value="UER00360"/>
</dbReference>
<dbReference type="NCBIfam" id="NF001221">
    <property type="entry name" value="PRK00197.1"/>
    <property type="match status" value="1"/>
</dbReference>
<dbReference type="Pfam" id="PF00171">
    <property type="entry name" value="Aldedh"/>
    <property type="match status" value="1"/>
</dbReference>
<keyword evidence="5 7" id="KW-0560">Oxidoreductase</keyword>
<dbReference type="HAMAP" id="MF_00412">
    <property type="entry name" value="ProA"/>
    <property type="match status" value="1"/>
</dbReference>
<evidence type="ECO:0000256" key="6">
    <source>
        <dbReference type="ARBA" id="ARBA00049024"/>
    </source>
</evidence>
<keyword evidence="7" id="KW-0963">Cytoplasm</keyword>
<comment type="subcellular location">
    <subcellularLocation>
        <location evidence="7">Cytoplasm</location>
    </subcellularLocation>
</comment>
<evidence type="ECO:0000256" key="1">
    <source>
        <dbReference type="ARBA" id="ARBA00004985"/>
    </source>
</evidence>
<dbReference type="AlphaFoldDB" id="A0A7Y7WNJ0"/>
<dbReference type="InterPro" id="IPR020593">
    <property type="entry name" value="G-glutamylP_reductase_CS"/>
</dbReference>
<dbReference type="PANTHER" id="PTHR11063">
    <property type="entry name" value="GLUTAMATE SEMIALDEHYDE DEHYDROGENASE"/>
    <property type="match status" value="1"/>
</dbReference>
<evidence type="ECO:0000256" key="2">
    <source>
        <dbReference type="ARBA" id="ARBA00022605"/>
    </source>
</evidence>
<dbReference type="Gene3D" id="3.40.309.10">
    <property type="entry name" value="Aldehyde Dehydrogenase, Chain A, domain 2"/>
    <property type="match status" value="1"/>
</dbReference>
<evidence type="ECO:0000256" key="5">
    <source>
        <dbReference type="ARBA" id="ARBA00023002"/>
    </source>
</evidence>
<dbReference type="CDD" id="cd07079">
    <property type="entry name" value="ALDH_F18-19_ProA-GPR"/>
    <property type="match status" value="1"/>
</dbReference>
<dbReference type="PROSITE" id="PS01223">
    <property type="entry name" value="PROA"/>
    <property type="match status" value="1"/>
</dbReference>
<protein>
    <recommendedName>
        <fullName evidence="7">Gamma-glutamyl phosphate reductase</fullName>
        <shortName evidence="7">GPR</shortName>
        <ecNumber evidence="7">1.2.1.41</ecNumber>
    </recommendedName>
    <alternativeName>
        <fullName evidence="7">Glutamate-5-semialdehyde dehydrogenase</fullName>
    </alternativeName>
    <alternativeName>
        <fullName evidence="7">Glutamyl-gamma-semialdehyde dehydrogenase</fullName>
        <shortName evidence="7">GSA dehydrogenase</shortName>
    </alternativeName>
</protein>
<dbReference type="InterPro" id="IPR015590">
    <property type="entry name" value="Aldehyde_DH_dom"/>
</dbReference>
<keyword evidence="3 7" id="KW-0641">Proline biosynthesis</keyword>
<evidence type="ECO:0000256" key="7">
    <source>
        <dbReference type="HAMAP-Rule" id="MF_00412"/>
    </source>
</evidence>
<dbReference type="GO" id="GO:0005737">
    <property type="term" value="C:cytoplasm"/>
    <property type="evidence" value="ECO:0007669"/>
    <property type="project" value="UniProtKB-SubCell"/>
</dbReference>
<comment type="similarity">
    <text evidence="7">Belongs to the gamma-glutamyl phosphate reductase family.</text>
</comment>
<keyword evidence="4 7" id="KW-0521">NADP</keyword>
<comment type="caution">
    <text evidence="9">The sequence shown here is derived from an EMBL/GenBank/DDBJ whole genome shotgun (WGS) entry which is preliminary data.</text>
</comment>
<dbReference type="RefSeq" id="WP_152741735.1">
    <property type="nucleotide sequence ID" value="NZ_JACAQA010000004.1"/>
</dbReference>
<evidence type="ECO:0000313" key="10">
    <source>
        <dbReference type="Proteomes" id="UP000522864"/>
    </source>
</evidence>
<sequence length="423" mass="44822">MTESVLDYMTRLGRAAREASRVIGRASTAQKNRALLAAAAALDAARAELSAANELDLAAARANGLEPALVERLALTPERIDGMIVGLRQVASLPDPVGAIRDMSYRPSGIQVGKMRVPLGVIGIIYESRPNVTIDAASLCLKSGNATILRGGSEAIHSNRAIAACIQRGLDEAGLPAAVVQVVEVTDRAAVGALISMPEYVDVIVPRGGKGLIERVSREARVPVIKHLDGICHVYVSAHADLAKARDIAFNAKTYRYGICGAMETLLVDKAVAAEFLPAMAERLRAKGVELRGCERTRAVIEAIAASEEDWSTEYLAPILSIRVVDGLDAAIEHINHYGSHHTDAIVTENLAQSRAFMAEVDSSSVMLNAPTCFADGFEYGLGAEIGISTDKLHARGPVGLEGLTCEKYIVVGDGQLRGQAAV</sequence>
<organism evidence="9 10">
    <name type="scientific">Pseudomonas gingeri</name>
    <dbReference type="NCBI Taxonomy" id="117681"/>
    <lineage>
        <taxon>Bacteria</taxon>
        <taxon>Pseudomonadati</taxon>
        <taxon>Pseudomonadota</taxon>
        <taxon>Gammaproteobacteria</taxon>
        <taxon>Pseudomonadales</taxon>
        <taxon>Pseudomonadaceae</taxon>
        <taxon>Pseudomonas</taxon>
    </lineage>
</organism>